<accession>A0ABQ9HDP9</accession>
<organism evidence="2 3">
    <name type="scientific">Dryococelus australis</name>
    <dbReference type="NCBI Taxonomy" id="614101"/>
    <lineage>
        <taxon>Eukaryota</taxon>
        <taxon>Metazoa</taxon>
        <taxon>Ecdysozoa</taxon>
        <taxon>Arthropoda</taxon>
        <taxon>Hexapoda</taxon>
        <taxon>Insecta</taxon>
        <taxon>Pterygota</taxon>
        <taxon>Neoptera</taxon>
        <taxon>Polyneoptera</taxon>
        <taxon>Phasmatodea</taxon>
        <taxon>Verophasmatodea</taxon>
        <taxon>Anareolatae</taxon>
        <taxon>Phasmatidae</taxon>
        <taxon>Eurycanthinae</taxon>
        <taxon>Dryococelus</taxon>
    </lineage>
</organism>
<protein>
    <submittedName>
        <fullName evidence="2">Uncharacterized protein</fullName>
    </submittedName>
</protein>
<proteinExistence type="predicted"/>
<feature type="region of interest" description="Disordered" evidence="1">
    <location>
        <begin position="503"/>
        <end position="561"/>
    </location>
</feature>
<evidence type="ECO:0000256" key="1">
    <source>
        <dbReference type="SAM" id="MobiDB-lite"/>
    </source>
</evidence>
<sequence>MERRWNAGEGEREYPEKTRWQVASSSTIATLEGPEVNPPGIEPGSPWWEASDRAFLVLCLIGYRMRRLVPYWLSCYRLASRLQGDDWRTAFYHSASQRRHFASFPPSCPGVAIKWQIVDKIAVTTAVYTNHVTGLRSETAVSDRYAIALQLQLSYVTTRRQLRGVNITHRVRTRDEIIGRSSICSPGCLRSSFSSVAHWDEIYGEADDTSIIIVSGEMECELHQLATENVASQAHNPFQEPPAANQRIGSLTSKEPLRHTEFTQAPPVNMFPFFLAVQGLGRRTREGWPSGELVKDGPPRGESVHSELAELRSRKVTLCSEYFQIPPMASTQLALLYLPHTPPPAAWPHTRHLRSLHPVAGSTKAILFTNSLSPAAVSRTHKGSSAISHAETGEGEVPAVTCPVEPAFPATKLIKNLQDLPATTILQTFYTHILLDLSAPHEQTQKMSCSEFPRQRAQEAHTLLPAALPARLSPSSPRREEKEVGLYIQAPEWRPSVFIQPPRATDSSCSSAHRWTDRRQLPPCGEGASHLDQHPTSPSSPELYNTLATSPLTPPPPHASKARCAASSSLIGIAIVFGHTLQGLHKASPADSSVVRSMVDKASPFISCDSAYPISSINSLSPECNTCLAQILTTLQSQEHTFCRTTQPPAKHCRQDPQSRRSVPLFTAHKFAAALSQIAAVVPRRSGFSQLSLKVARDAKLSALSHSLLRGPHVQSPSRTGFNSRRECSRIFARENRAGRCRWSTMPLVGGFPRGSPVSHAPSFQRCSIHRFTLIGSQDLDVKSVLNVFTHLRIECTKHSFTLG</sequence>
<keyword evidence="3" id="KW-1185">Reference proteome</keyword>
<evidence type="ECO:0000313" key="3">
    <source>
        <dbReference type="Proteomes" id="UP001159363"/>
    </source>
</evidence>
<comment type="caution">
    <text evidence="2">The sequence shown here is derived from an EMBL/GenBank/DDBJ whole genome shotgun (WGS) entry which is preliminary data.</text>
</comment>
<dbReference type="EMBL" id="JARBHB010000005">
    <property type="protein sequence ID" value="KAJ8882379.1"/>
    <property type="molecule type" value="Genomic_DNA"/>
</dbReference>
<gene>
    <name evidence="2" type="ORF">PR048_014186</name>
</gene>
<feature type="compositionally biased region" description="Polar residues" evidence="1">
    <location>
        <begin position="534"/>
        <end position="543"/>
    </location>
</feature>
<reference evidence="2 3" key="1">
    <citation type="submission" date="2023-02" db="EMBL/GenBank/DDBJ databases">
        <title>LHISI_Scaffold_Assembly.</title>
        <authorList>
            <person name="Stuart O.P."/>
            <person name="Cleave R."/>
            <person name="Magrath M.J.L."/>
            <person name="Mikheyev A.S."/>
        </authorList>
    </citation>
    <scope>NUCLEOTIDE SEQUENCE [LARGE SCALE GENOMIC DNA]</scope>
    <source>
        <strain evidence="2">Daus_M_001</strain>
        <tissue evidence="2">Leg muscle</tissue>
    </source>
</reference>
<evidence type="ECO:0000313" key="2">
    <source>
        <dbReference type="EMBL" id="KAJ8882379.1"/>
    </source>
</evidence>
<name>A0ABQ9HDP9_9NEOP</name>
<dbReference type="Proteomes" id="UP001159363">
    <property type="component" value="Chromosome 4"/>
</dbReference>